<reference evidence="3" key="1">
    <citation type="submission" date="2016-11" db="UniProtKB">
        <authorList>
            <consortium name="WormBaseParasite"/>
        </authorList>
    </citation>
    <scope>IDENTIFICATION</scope>
</reference>
<evidence type="ECO:0000313" key="2">
    <source>
        <dbReference type="Proteomes" id="UP000095287"/>
    </source>
</evidence>
<feature type="region of interest" description="Disordered" evidence="1">
    <location>
        <begin position="1"/>
        <end position="57"/>
    </location>
</feature>
<organism evidence="2 3">
    <name type="scientific">Steinernema glaseri</name>
    <dbReference type="NCBI Taxonomy" id="37863"/>
    <lineage>
        <taxon>Eukaryota</taxon>
        <taxon>Metazoa</taxon>
        <taxon>Ecdysozoa</taxon>
        <taxon>Nematoda</taxon>
        <taxon>Chromadorea</taxon>
        <taxon>Rhabditida</taxon>
        <taxon>Tylenchina</taxon>
        <taxon>Panagrolaimomorpha</taxon>
        <taxon>Strongyloidoidea</taxon>
        <taxon>Steinernematidae</taxon>
        <taxon>Steinernema</taxon>
    </lineage>
</organism>
<accession>A0A1I7YNG2</accession>
<dbReference type="Proteomes" id="UP000095287">
    <property type="component" value="Unplaced"/>
</dbReference>
<sequence>MSRPLDESLEASPFIPLQTSTPRSSVEPPATRPQDIKEQQSENFADGAPPNGDADGAQLCGAVVEDAATLLPPEAFAEFRRRLFQLFDRFSTGGP</sequence>
<dbReference type="WBParaSite" id="L893_g18087.t1">
    <property type="protein sequence ID" value="L893_g18087.t1"/>
    <property type="gene ID" value="L893_g18087"/>
</dbReference>
<name>A0A1I7YNG2_9BILA</name>
<evidence type="ECO:0000313" key="3">
    <source>
        <dbReference type="WBParaSite" id="L893_g18087.t1"/>
    </source>
</evidence>
<evidence type="ECO:0000256" key="1">
    <source>
        <dbReference type="SAM" id="MobiDB-lite"/>
    </source>
</evidence>
<dbReference type="AlphaFoldDB" id="A0A1I7YNG2"/>
<keyword evidence="2" id="KW-1185">Reference proteome</keyword>
<proteinExistence type="predicted"/>
<protein>
    <submittedName>
        <fullName evidence="3">Uncharacterized protein</fullName>
    </submittedName>
</protein>